<dbReference type="EMBL" id="FUWZ01000001">
    <property type="protein sequence ID" value="SJZ49872.1"/>
    <property type="molecule type" value="Genomic_DNA"/>
</dbReference>
<keyword evidence="2" id="KW-1185">Reference proteome</keyword>
<evidence type="ECO:0000313" key="1">
    <source>
        <dbReference type="EMBL" id="SJZ49872.1"/>
    </source>
</evidence>
<dbReference type="STRING" id="634771.SAMN04488128_101485"/>
<dbReference type="AlphaFoldDB" id="A0A1T4L589"/>
<protein>
    <submittedName>
        <fullName evidence="1">Uncharacterized protein</fullName>
    </submittedName>
</protein>
<evidence type="ECO:0000313" key="2">
    <source>
        <dbReference type="Proteomes" id="UP000190367"/>
    </source>
</evidence>
<proteinExistence type="predicted"/>
<gene>
    <name evidence="1" type="ORF">SAMN04488128_101485</name>
</gene>
<dbReference type="Proteomes" id="UP000190367">
    <property type="component" value="Unassembled WGS sequence"/>
</dbReference>
<name>A0A1T4L589_9BACT</name>
<organism evidence="1 2">
    <name type="scientific">Chitinophaga eiseniae</name>
    <dbReference type="NCBI Taxonomy" id="634771"/>
    <lineage>
        <taxon>Bacteria</taxon>
        <taxon>Pseudomonadati</taxon>
        <taxon>Bacteroidota</taxon>
        <taxon>Chitinophagia</taxon>
        <taxon>Chitinophagales</taxon>
        <taxon>Chitinophagaceae</taxon>
        <taxon>Chitinophaga</taxon>
    </lineage>
</organism>
<sequence length="165" mass="18994">MTTVMHHPLMILSAALLSALLQEGYGFFVRQSCAVGPSPADAHIREVFLITPYKDIVSANAHFQHIRFDRRKYIYQTSHPEEKEKLYQAAAQPAGYKIYAAQIDPERQTPDPQLVQHVKHYISQYTAWPTDHIRIEYGLQYGELYLSLKYGDEEIKVPLPAIESY</sequence>
<accession>A0A1T4L589</accession>
<reference evidence="2" key="1">
    <citation type="submission" date="2017-02" db="EMBL/GenBank/DDBJ databases">
        <authorList>
            <person name="Varghese N."/>
            <person name="Submissions S."/>
        </authorList>
    </citation>
    <scope>NUCLEOTIDE SEQUENCE [LARGE SCALE GENOMIC DNA]</scope>
    <source>
        <strain evidence="2">DSM 22224</strain>
    </source>
</reference>